<reference evidence="2 3" key="1">
    <citation type="submission" date="2017-03" db="EMBL/GenBank/DDBJ databases">
        <authorList>
            <person name="Afonso C.L."/>
            <person name="Miller P.J."/>
            <person name="Scott M.A."/>
            <person name="Spackman E."/>
            <person name="Goraichik I."/>
            <person name="Dimitrov K.M."/>
            <person name="Suarez D.L."/>
            <person name="Swayne D.E."/>
        </authorList>
    </citation>
    <scope>NUCLEOTIDE SEQUENCE [LARGE SCALE GENOMIC DNA]</scope>
    <source>
        <strain evidence="2 3">CECT 7745</strain>
    </source>
</reference>
<keyword evidence="3" id="KW-1185">Reference proteome</keyword>
<dbReference type="Proteomes" id="UP000193224">
    <property type="component" value="Unassembled WGS sequence"/>
</dbReference>
<accession>A0A1X7BS46</accession>
<dbReference type="PROSITE" id="PS51257">
    <property type="entry name" value="PROKAR_LIPOPROTEIN"/>
    <property type="match status" value="1"/>
</dbReference>
<evidence type="ECO:0000313" key="3">
    <source>
        <dbReference type="Proteomes" id="UP000193224"/>
    </source>
</evidence>
<organism evidence="2 3">
    <name type="scientific">Roseovarius aestuarii</name>
    <dbReference type="NCBI Taxonomy" id="475083"/>
    <lineage>
        <taxon>Bacteria</taxon>
        <taxon>Pseudomonadati</taxon>
        <taxon>Pseudomonadota</taxon>
        <taxon>Alphaproteobacteria</taxon>
        <taxon>Rhodobacterales</taxon>
        <taxon>Roseobacteraceae</taxon>
        <taxon>Roseovarius</taxon>
    </lineage>
</organism>
<sequence length="100" mass="11097">MRQTYILPLAVLVALGACNEFPELDESVDSAARDAVYPDLVPIETITAGVAETQIKPETEEDLEERVDRLKARAKRLKRGSVVDKATQRRMESGIEPVSE</sequence>
<proteinExistence type="predicted"/>
<feature type="region of interest" description="Disordered" evidence="1">
    <location>
        <begin position="78"/>
        <end position="100"/>
    </location>
</feature>
<dbReference type="EMBL" id="FWXB01000007">
    <property type="protein sequence ID" value="SMC12340.1"/>
    <property type="molecule type" value="Genomic_DNA"/>
</dbReference>
<protein>
    <recommendedName>
        <fullName evidence="4">Lipoprotein</fullName>
    </recommendedName>
</protein>
<evidence type="ECO:0008006" key="4">
    <source>
        <dbReference type="Google" id="ProtNLM"/>
    </source>
</evidence>
<dbReference type="AlphaFoldDB" id="A0A1X7BS46"/>
<gene>
    <name evidence="2" type="ORF">ROA7745_02165</name>
</gene>
<evidence type="ECO:0000256" key="1">
    <source>
        <dbReference type="SAM" id="MobiDB-lite"/>
    </source>
</evidence>
<name>A0A1X7BS46_9RHOB</name>
<evidence type="ECO:0000313" key="2">
    <source>
        <dbReference type="EMBL" id="SMC12340.1"/>
    </source>
</evidence>